<evidence type="ECO:0000256" key="1">
    <source>
        <dbReference type="SAM" id="Phobius"/>
    </source>
</evidence>
<accession>A0ABP5U7K0</accession>
<keyword evidence="1" id="KW-0472">Membrane</keyword>
<name>A0ABP5U7K0_9ACTN</name>
<reference evidence="3" key="1">
    <citation type="journal article" date="2019" name="Int. J. Syst. Evol. Microbiol.">
        <title>The Global Catalogue of Microorganisms (GCM) 10K type strain sequencing project: providing services to taxonomists for standard genome sequencing and annotation.</title>
        <authorList>
            <consortium name="The Broad Institute Genomics Platform"/>
            <consortium name="The Broad Institute Genome Sequencing Center for Infectious Disease"/>
            <person name="Wu L."/>
            <person name="Ma J."/>
        </authorList>
    </citation>
    <scope>NUCLEOTIDE SEQUENCE [LARGE SCALE GENOMIC DNA]</scope>
    <source>
        <strain evidence="3">JCM 3272</strain>
    </source>
</reference>
<gene>
    <name evidence="2" type="ORF">GCM10010170_069680</name>
</gene>
<feature type="transmembrane region" description="Helical" evidence="1">
    <location>
        <begin position="120"/>
        <end position="138"/>
    </location>
</feature>
<evidence type="ECO:0000313" key="3">
    <source>
        <dbReference type="Proteomes" id="UP001501444"/>
    </source>
</evidence>
<keyword evidence="1" id="KW-1133">Transmembrane helix</keyword>
<dbReference type="EMBL" id="BAAARV010000068">
    <property type="protein sequence ID" value="GAA2369310.1"/>
    <property type="molecule type" value="Genomic_DNA"/>
</dbReference>
<evidence type="ECO:0000313" key="2">
    <source>
        <dbReference type="EMBL" id="GAA2369310.1"/>
    </source>
</evidence>
<comment type="caution">
    <text evidence="2">The sequence shown here is derived from an EMBL/GenBank/DDBJ whole genome shotgun (WGS) entry which is preliminary data.</text>
</comment>
<protein>
    <submittedName>
        <fullName evidence="2">Uncharacterized protein</fullName>
    </submittedName>
</protein>
<keyword evidence="3" id="KW-1185">Reference proteome</keyword>
<keyword evidence="1" id="KW-0812">Transmembrane</keyword>
<dbReference type="Proteomes" id="UP001501444">
    <property type="component" value="Unassembled WGS sequence"/>
</dbReference>
<sequence>MVAVRVRGLLRVLIAGLAAVHVAGQIAGAPVPWTGMVTMLALLAYAWIATDWPTRIGFAALALAAVSVDARCSVDGWPLGLLEGPDAAHRTFEGGLALTGLAWLAAGAVLRRRRSIRRPALVAGVLLALAGLLFVGWARPDRTSTLTRQASGSWVPHTSTPGVVAAGAVRLEIRAESSGTGTRANYVQTVVRDFDVPPRHFRFFGSFDVWDERFSWEEVAPAVPAMLVFAWLAGLAARRAGPEDCFYT</sequence>
<proteinExistence type="predicted"/>
<organism evidence="2 3">
    <name type="scientific">Dactylosporangium salmoneum</name>
    <dbReference type="NCBI Taxonomy" id="53361"/>
    <lineage>
        <taxon>Bacteria</taxon>
        <taxon>Bacillati</taxon>
        <taxon>Actinomycetota</taxon>
        <taxon>Actinomycetes</taxon>
        <taxon>Micromonosporales</taxon>
        <taxon>Micromonosporaceae</taxon>
        <taxon>Dactylosporangium</taxon>
    </lineage>
</organism>